<proteinExistence type="predicted"/>
<evidence type="ECO:0000313" key="1">
    <source>
        <dbReference type="EMBL" id="KAL3676263.1"/>
    </source>
</evidence>
<dbReference type="EMBL" id="JBJQOH010000008">
    <property type="protein sequence ID" value="KAL3676263.1"/>
    <property type="molecule type" value="Genomic_DNA"/>
</dbReference>
<keyword evidence="2" id="KW-1185">Reference proteome</keyword>
<comment type="caution">
    <text evidence="1">The sequence shown here is derived from an EMBL/GenBank/DDBJ whole genome shotgun (WGS) entry which is preliminary data.</text>
</comment>
<reference evidence="1 2" key="1">
    <citation type="submission" date="2024-09" db="EMBL/GenBank/DDBJ databases">
        <title>Chromosome-scale assembly of Riccia sorocarpa.</title>
        <authorList>
            <person name="Paukszto L."/>
        </authorList>
    </citation>
    <scope>NUCLEOTIDE SEQUENCE [LARGE SCALE GENOMIC DNA]</scope>
    <source>
        <strain evidence="1">LP-2024</strain>
        <tissue evidence="1">Aerial parts of the thallus</tissue>
    </source>
</reference>
<protein>
    <submittedName>
        <fullName evidence="1">Uncharacterized protein</fullName>
    </submittedName>
</protein>
<dbReference type="AlphaFoldDB" id="A0ABD3GAS2"/>
<evidence type="ECO:0000313" key="2">
    <source>
        <dbReference type="Proteomes" id="UP001633002"/>
    </source>
</evidence>
<sequence length="111" mass="11782">MGGRWLIEGELSAPGIDELLDLGREPSHLFLRGRGRPSRRPPVASESGSWFRAILFFRVLVIPTLSSASFGVRPRSGVVFLPPGASAEAVVESPLVSLSISKAPSGESAKV</sequence>
<name>A0ABD3GAS2_9MARC</name>
<accession>A0ABD3GAS2</accession>
<gene>
    <name evidence="1" type="ORF">R1sor_026211</name>
</gene>
<organism evidence="1 2">
    <name type="scientific">Riccia sorocarpa</name>
    <dbReference type="NCBI Taxonomy" id="122646"/>
    <lineage>
        <taxon>Eukaryota</taxon>
        <taxon>Viridiplantae</taxon>
        <taxon>Streptophyta</taxon>
        <taxon>Embryophyta</taxon>
        <taxon>Marchantiophyta</taxon>
        <taxon>Marchantiopsida</taxon>
        <taxon>Marchantiidae</taxon>
        <taxon>Marchantiales</taxon>
        <taxon>Ricciaceae</taxon>
        <taxon>Riccia</taxon>
    </lineage>
</organism>
<dbReference type="Proteomes" id="UP001633002">
    <property type="component" value="Unassembled WGS sequence"/>
</dbReference>